<dbReference type="SUPFAM" id="SSF101941">
    <property type="entry name" value="NAC domain"/>
    <property type="match status" value="1"/>
</dbReference>
<gene>
    <name evidence="1" type="ORF">CCACVL1_30887</name>
</gene>
<evidence type="ECO:0000313" key="2">
    <source>
        <dbReference type="Proteomes" id="UP000188268"/>
    </source>
</evidence>
<sequence length="142" mass="15864">MEVVRSKFCRAPKYLTYRKDDDPKGLSGWVMHEYLADQGLNDNTTVAICKIQFKASSAKINNNNKRQDAMLEKEKENPSFPQPNVEVEETQEDCFGQLVADTNPIEEALGTSQTIDIDYDGFALVVIEPLDNLGSDQCNGVS</sequence>
<dbReference type="EMBL" id="AWWV01016428">
    <property type="protein sequence ID" value="OMO49628.1"/>
    <property type="molecule type" value="Genomic_DNA"/>
</dbReference>
<dbReference type="GO" id="GO:0006355">
    <property type="term" value="P:regulation of DNA-templated transcription"/>
    <property type="evidence" value="ECO:0007669"/>
    <property type="project" value="InterPro"/>
</dbReference>
<dbReference type="Gramene" id="OMO49628">
    <property type="protein sequence ID" value="OMO49628"/>
    <property type="gene ID" value="CCACVL1_30887"/>
</dbReference>
<dbReference type="OrthoDB" id="10453178at2759"/>
<organism evidence="1 2">
    <name type="scientific">Corchorus capsularis</name>
    <name type="common">Jute</name>
    <dbReference type="NCBI Taxonomy" id="210143"/>
    <lineage>
        <taxon>Eukaryota</taxon>
        <taxon>Viridiplantae</taxon>
        <taxon>Streptophyta</taxon>
        <taxon>Embryophyta</taxon>
        <taxon>Tracheophyta</taxon>
        <taxon>Spermatophyta</taxon>
        <taxon>Magnoliopsida</taxon>
        <taxon>eudicotyledons</taxon>
        <taxon>Gunneridae</taxon>
        <taxon>Pentapetalae</taxon>
        <taxon>rosids</taxon>
        <taxon>malvids</taxon>
        <taxon>Malvales</taxon>
        <taxon>Malvaceae</taxon>
        <taxon>Grewioideae</taxon>
        <taxon>Apeibeae</taxon>
        <taxon>Corchorus</taxon>
    </lineage>
</organism>
<protein>
    <submittedName>
        <fullName evidence="1">No apical meristem (NAM) protein</fullName>
    </submittedName>
</protein>
<reference evidence="1 2" key="1">
    <citation type="submission" date="2013-09" db="EMBL/GenBank/DDBJ databases">
        <title>Corchorus capsularis genome sequencing.</title>
        <authorList>
            <person name="Alam M."/>
            <person name="Haque M.S."/>
            <person name="Islam M.S."/>
            <person name="Emdad E.M."/>
            <person name="Islam M.M."/>
            <person name="Ahmed B."/>
            <person name="Halim A."/>
            <person name="Hossen Q.M.M."/>
            <person name="Hossain M.Z."/>
            <person name="Ahmed R."/>
            <person name="Khan M.M."/>
            <person name="Islam R."/>
            <person name="Rashid M.M."/>
            <person name="Khan S.A."/>
            <person name="Rahman M.S."/>
            <person name="Alam M."/>
        </authorList>
    </citation>
    <scope>NUCLEOTIDE SEQUENCE [LARGE SCALE GENOMIC DNA]</scope>
    <source>
        <strain evidence="2">cv. CVL-1</strain>
        <tissue evidence="1">Whole seedling</tissue>
    </source>
</reference>
<name>A0A1R3FUV9_COCAP</name>
<keyword evidence="2" id="KW-1185">Reference proteome</keyword>
<dbReference type="GO" id="GO:0003677">
    <property type="term" value="F:DNA binding"/>
    <property type="evidence" value="ECO:0007669"/>
    <property type="project" value="InterPro"/>
</dbReference>
<comment type="caution">
    <text evidence="1">The sequence shown here is derived from an EMBL/GenBank/DDBJ whole genome shotgun (WGS) entry which is preliminary data.</text>
</comment>
<evidence type="ECO:0000313" key="1">
    <source>
        <dbReference type="EMBL" id="OMO49628.1"/>
    </source>
</evidence>
<accession>A0A1R3FUV9</accession>
<dbReference type="AlphaFoldDB" id="A0A1R3FUV9"/>
<dbReference type="Proteomes" id="UP000188268">
    <property type="component" value="Unassembled WGS sequence"/>
</dbReference>
<proteinExistence type="predicted"/>
<dbReference type="InterPro" id="IPR036093">
    <property type="entry name" value="NAC_dom_sf"/>
</dbReference>